<evidence type="ECO:0000313" key="2">
    <source>
        <dbReference type="Proteomes" id="UP000601435"/>
    </source>
</evidence>
<sequence>MTVVGISRGYEPGRVLLILPTTDIGVKHATLAEDASLQPDLQEASRLLAEAEAALSRGRIEDRGRWGLGFRVQGLGFRGSGFRV</sequence>
<name>A0A812RFV1_9DINO</name>
<proteinExistence type="predicted"/>
<keyword evidence="2" id="KW-1185">Reference proteome</keyword>
<reference evidence="1" key="1">
    <citation type="submission" date="2021-02" db="EMBL/GenBank/DDBJ databases">
        <authorList>
            <person name="Dougan E. K."/>
            <person name="Rhodes N."/>
            <person name="Thang M."/>
            <person name="Chan C."/>
        </authorList>
    </citation>
    <scope>NUCLEOTIDE SEQUENCE</scope>
</reference>
<dbReference type="OrthoDB" id="440314at2759"/>
<organism evidence="1 2">
    <name type="scientific">Symbiodinium necroappetens</name>
    <dbReference type="NCBI Taxonomy" id="1628268"/>
    <lineage>
        <taxon>Eukaryota</taxon>
        <taxon>Sar</taxon>
        <taxon>Alveolata</taxon>
        <taxon>Dinophyceae</taxon>
        <taxon>Suessiales</taxon>
        <taxon>Symbiodiniaceae</taxon>
        <taxon>Symbiodinium</taxon>
    </lineage>
</organism>
<protein>
    <submittedName>
        <fullName evidence="1">Uncharacterized protein</fullName>
    </submittedName>
</protein>
<dbReference type="Proteomes" id="UP000601435">
    <property type="component" value="Unassembled WGS sequence"/>
</dbReference>
<gene>
    <name evidence="1" type="ORF">SNEC2469_LOCUS11958</name>
</gene>
<evidence type="ECO:0000313" key="1">
    <source>
        <dbReference type="EMBL" id="CAE7435404.1"/>
    </source>
</evidence>
<accession>A0A812RFV1</accession>
<comment type="caution">
    <text evidence="1">The sequence shown here is derived from an EMBL/GenBank/DDBJ whole genome shotgun (WGS) entry which is preliminary data.</text>
</comment>
<dbReference type="AlphaFoldDB" id="A0A812RFV1"/>
<dbReference type="EMBL" id="CAJNJA010018953">
    <property type="protein sequence ID" value="CAE7435404.1"/>
    <property type="molecule type" value="Genomic_DNA"/>
</dbReference>